<reference evidence="1 2" key="1">
    <citation type="submission" date="2018-07" db="EMBL/GenBank/DDBJ databases">
        <title>Lactobacillus curvatus genome sequence.</title>
        <authorList>
            <person name="Prechtl R."/>
        </authorList>
    </citation>
    <scope>NUCLEOTIDE SEQUENCE [LARGE SCALE GENOMIC DNA]</scope>
    <source>
        <strain evidence="1 2">TMW 1.1928</strain>
    </source>
</reference>
<accession>A0A2Z6FEY8</accession>
<dbReference type="EMBL" id="CP031003">
    <property type="protein sequence ID" value="AXN35737.1"/>
    <property type="molecule type" value="Genomic_DNA"/>
</dbReference>
<dbReference type="CDD" id="cd12218">
    <property type="entry name" value="Csn2"/>
    <property type="match status" value="1"/>
</dbReference>
<name>A0A2Z6FEY8_LATCU</name>
<dbReference type="InterPro" id="IPR010146">
    <property type="entry name" value="CRISPR-assoc_prot_Csn2-typ"/>
</dbReference>
<dbReference type="NCBIfam" id="TIGR01866">
    <property type="entry name" value="cas_Csn2"/>
    <property type="match status" value="1"/>
</dbReference>
<dbReference type="KEGG" id="lcv:FBA2_05665"/>
<dbReference type="RefSeq" id="WP_064777231.1">
    <property type="nucleotide sequence ID" value="NZ_CBCPHQ010000042.1"/>
</dbReference>
<dbReference type="InterPro" id="IPR038600">
    <property type="entry name" value="Csn2_sf"/>
</dbReference>
<sequence>MNITFYPYQPFSVQNKKITVCSTSSPEVYTKLIAGMSGAQETVKFSNDQYELMDYSKAVIWGGDVAAINLNHLFQNRLIKKFAADLTDQQRQKLTQLDSEIRSTILDAAFMYELTLDVNQEWDLQRMIKFYNLQFSTAVQHDPYGIIESIVQTAVELNESKIITLINVSHYLSINQFNELVRLVATLNVKLFLIEFSEEVKSDQYQKCCYYHIDNDYVEWRYE</sequence>
<evidence type="ECO:0000313" key="2">
    <source>
        <dbReference type="Proteomes" id="UP000257607"/>
    </source>
</evidence>
<dbReference type="AlphaFoldDB" id="A0A2Z6FEY8"/>
<gene>
    <name evidence="1" type="primary">csn2</name>
    <name evidence="1" type="ORF">DT351_04910</name>
</gene>
<dbReference type="Pfam" id="PF09711">
    <property type="entry name" value="Cas_Csn2"/>
    <property type="match status" value="1"/>
</dbReference>
<dbReference type="Gene3D" id="3.40.50.11940">
    <property type="match status" value="1"/>
</dbReference>
<protein>
    <submittedName>
        <fullName evidence="1">Type II-A CRISPR-associated protein Csn2</fullName>
    </submittedName>
</protein>
<evidence type="ECO:0000313" key="1">
    <source>
        <dbReference type="EMBL" id="AXN35737.1"/>
    </source>
</evidence>
<organism evidence="1 2">
    <name type="scientific">Latilactobacillus curvatus</name>
    <name type="common">Lactobacillus curvatus</name>
    <dbReference type="NCBI Taxonomy" id="28038"/>
    <lineage>
        <taxon>Bacteria</taxon>
        <taxon>Bacillati</taxon>
        <taxon>Bacillota</taxon>
        <taxon>Bacilli</taxon>
        <taxon>Lactobacillales</taxon>
        <taxon>Lactobacillaceae</taxon>
        <taxon>Latilactobacillus</taxon>
    </lineage>
</organism>
<dbReference type="Proteomes" id="UP000257607">
    <property type="component" value="Chromosome"/>
</dbReference>
<proteinExistence type="predicted"/>